<protein>
    <submittedName>
        <fullName evidence="2">Uncharacterized protein</fullName>
    </submittedName>
</protein>
<dbReference type="Proteomes" id="UP000004506">
    <property type="component" value="Unassembled WGS sequence"/>
</dbReference>
<evidence type="ECO:0000256" key="1">
    <source>
        <dbReference type="SAM" id="MobiDB-lite"/>
    </source>
</evidence>
<comment type="caution">
    <text evidence="2">The sequence shown here is derived from an EMBL/GenBank/DDBJ whole genome shotgun (WGS) entry which is preliminary data.</text>
</comment>
<dbReference type="EMBL" id="ABJD02000117">
    <property type="protein sequence ID" value="EDU57673.1"/>
    <property type="molecule type" value="Genomic_DNA"/>
</dbReference>
<reference evidence="2 3" key="3">
    <citation type="submission" date="2008-05" db="EMBL/GenBank/DDBJ databases">
        <authorList>
            <person name="Fulton L."/>
            <person name="Clifton S."/>
            <person name="Fulton B."/>
            <person name="Xu J."/>
            <person name="Minx P."/>
            <person name="Pepin K.H."/>
            <person name="Johnson M."/>
            <person name="Thiruvilangam P."/>
            <person name="Bhonagiri V."/>
            <person name="Nash W.E."/>
            <person name="Mardis E.R."/>
            <person name="Wilson R.K."/>
        </authorList>
    </citation>
    <scope>NUCLEOTIDE SEQUENCE [LARGE SCALE GENOMIC DNA]</scope>
    <source>
        <strain evidence="2 3">ATCC 25827</strain>
    </source>
</reference>
<gene>
    <name evidence="2" type="ORF">PROSTU_04450</name>
</gene>
<evidence type="ECO:0000313" key="3">
    <source>
        <dbReference type="Proteomes" id="UP000004506"/>
    </source>
</evidence>
<proteinExistence type="predicted"/>
<feature type="region of interest" description="Disordered" evidence="1">
    <location>
        <begin position="1"/>
        <end position="46"/>
    </location>
</feature>
<dbReference type="AlphaFoldDB" id="A0AA86YEW8"/>
<feature type="compositionally biased region" description="Basic and acidic residues" evidence="1">
    <location>
        <begin position="33"/>
        <end position="44"/>
    </location>
</feature>
<reference evidence="3" key="1">
    <citation type="submission" date="2008-04" db="EMBL/GenBank/DDBJ databases">
        <title>Draft genome sequence of Providencia stuartii (ATCC 25827).</title>
        <authorList>
            <person name="Sudarsanam P."/>
            <person name="Ley R."/>
            <person name="Guruge J."/>
            <person name="Turnbaugh P.J."/>
            <person name="Mahowald M."/>
            <person name="Liep D."/>
            <person name="Gordon J."/>
        </authorList>
    </citation>
    <scope>NUCLEOTIDE SEQUENCE [LARGE SCALE GENOMIC DNA]</scope>
    <source>
        <strain evidence="3">ATCC 25827</strain>
    </source>
</reference>
<accession>A0AA86YEW8</accession>
<evidence type="ECO:0000313" key="2">
    <source>
        <dbReference type="EMBL" id="EDU57673.1"/>
    </source>
</evidence>
<name>A0AA86YEW8_PROST</name>
<reference evidence="3" key="2">
    <citation type="submission" date="2008-04" db="EMBL/GenBank/DDBJ databases">
        <title>Draft genome sequence of Providencia stuartii(ATCC 25827).</title>
        <authorList>
            <person name="Sudarsanam P."/>
            <person name="Ley R."/>
            <person name="Guruge J."/>
            <person name="Turnbaugh P.J."/>
            <person name="Mahowald M."/>
            <person name="Liep D."/>
            <person name="Gordon J."/>
        </authorList>
    </citation>
    <scope>NUCLEOTIDE SEQUENCE [LARGE SCALE GENOMIC DNA]</scope>
    <source>
        <strain evidence="3">ATCC 25827</strain>
    </source>
</reference>
<organism evidence="2 3">
    <name type="scientific">Providencia stuartii ATCC 25827</name>
    <dbReference type="NCBI Taxonomy" id="471874"/>
    <lineage>
        <taxon>Bacteria</taxon>
        <taxon>Pseudomonadati</taxon>
        <taxon>Pseudomonadota</taxon>
        <taxon>Gammaproteobacteria</taxon>
        <taxon>Enterobacterales</taxon>
        <taxon>Morganellaceae</taxon>
        <taxon>Providencia</taxon>
    </lineage>
</organism>
<sequence length="55" mass="6357">MTMKKLAVLNNAPPSRRDAAVASPYTKSDILNEDEKKERSDKFRSSPLRNKYFKL</sequence>